<dbReference type="EMBL" id="UZAH01031093">
    <property type="protein sequence ID" value="VDP13843.1"/>
    <property type="molecule type" value="Genomic_DNA"/>
</dbReference>
<evidence type="ECO:0000313" key="2">
    <source>
        <dbReference type="Proteomes" id="UP000050761"/>
    </source>
</evidence>
<accession>A0A3P8EWY4</accession>
<gene>
    <name evidence="1" type="ORF">HPBE_LOCUS19051</name>
</gene>
<proteinExistence type="predicted"/>
<reference evidence="1 2" key="1">
    <citation type="submission" date="2018-11" db="EMBL/GenBank/DDBJ databases">
        <authorList>
            <consortium name="Pathogen Informatics"/>
        </authorList>
    </citation>
    <scope>NUCLEOTIDE SEQUENCE [LARGE SCALE GENOMIC DNA]</scope>
</reference>
<evidence type="ECO:0000313" key="3">
    <source>
        <dbReference type="WBParaSite" id="HPBE_0001905201-mRNA-1"/>
    </source>
</evidence>
<name>A0A183GAK1_HELPZ</name>
<accession>A0A183GAK1</accession>
<protein>
    <submittedName>
        <fullName evidence="3">NAD(P)-bd_dom domain-containing protein</fullName>
    </submittedName>
</protein>
<reference evidence="3" key="2">
    <citation type="submission" date="2019-09" db="UniProtKB">
        <authorList>
            <consortium name="WormBaseParasite"/>
        </authorList>
    </citation>
    <scope>IDENTIFICATION</scope>
</reference>
<dbReference type="WBParaSite" id="HPBE_0001905201-mRNA-1">
    <property type="protein sequence ID" value="HPBE_0001905201-mRNA-1"/>
    <property type="gene ID" value="HPBE_0001905201"/>
</dbReference>
<keyword evidence="2" id="KW-1185">Reference proteome</keyword>
<dbReference type="Proteomes" id="UP000050761">
    <property type="component" value="Unassembled WGS sequence"/>
</dbReference>
<sequence>MLARNGTRPIAVAPHRGDEAWDTNRMDFVDILNVVQDTSALEKSLLINKIPAILSTEEPCMRVGKRTRYTVDGVYYKGVIKDFVTALKECVQNDVGFELVEKDAPGGTSYENSVSYTAARQVMRNTTNQMRGNPHWRIHTHTPTISARIPTLHTLLRIEGMAQAVAVANYTLNKSC</sequence>
<evidence type="ECO:0000313" key="1">
    <source>
        <dbReference type="EMBL" id="VDP13843.1"/>
    </source>
</evidence>
<organism evidence="2 3">
    <name type="scientific">Heligmosomoides polygyrus</name>
    <name type="common">Parasitic roundworm</name>
    <dbReference type="NCBI Taxonomy" id="6339"/>
    <lineage>
        <taxon>Eukaryota</taxon>
        <taxon>Metazoa</taxon>
        <taxon>Ecdysozoa</taxon>
        <taxon>Nematoda</taxon>
        <taxon>Chromadorea</taxon>
        <taxon>Rhabditida</taxon>
        <taxon>Rhabditina</taxon>
        <taxon>Rhabditomorpha</taxon>
        <taxon>Strongyloidea</taxon>
        <taxon>Heligmosomidae</taxon>
        <taxon>Heligmosomoides</taxon>
    </lineage>
</organism>
<dbReference type="AlphaFoldDB" id="A0A183GAK1"/>